<comment type="subcellular location">
    <subcellularLocation>
        <location evidence="1">Membrane</location>
        <topology evidence="1">Multi-pass membrane protein</topology>
    </subcellularLocation>
</comment>
<reference evidence="10 11" key="1">
    <citation type="journal article" date="2016" name="Genome Biol. Evol.">
        <title>Gene Family Evolution Reflects Adaptation to Soil Environmental Stressors in the Genome of the Collembolan Orchesella cincta.</title>
        <authorList>
            <person name="Faddeeva-Vakhrusheva A."/>
            <person name="Derks M.F."/>
            <person name="Anvar S.Y."/>
            <person name="Agamennone V."/>
            <person name="Suring W."/>
            <person name="Smit S."/>
            <person name="van Straalen N.M."/>
            <person name="Roelofs D."/>
        </authorList>
    </citation>
    <scope>NUCLEOTIDE SEQUENCE [LARGE SCALE GENOMIC DNA]</scope>
    <source>
        <tissue evidence="10">Mixed pool</tissue>
    </source>
</reference>
<dbReference type="Pfam" id="PF13965">
    <property type="entry name" value="SID-1_RNA_chan"/>
    <property type="match status" value="1"/>
</dbReference>
<dbReference type="GO" id="GO:0005764">
    <property type="term" value="C:lysosome"/>
    <property type="evidence" value="ECO:0007669"/>
    <property type="project" value="TreeGrafter"/>
</dbReference>
<dbReference type="EMBL" id="LJIJ01006185">
    <property type="protein sequence ID" value="ODM87093.1"/>
    <property type="molecule type" value="Genomic_DNA"/>
</dbReference>
<protein>
    <submittedName>
        <fullName evidence="10">SID1 transmembrane family member 1</fullName>
    </submittedName>
</protein>
<feature type="chain" id="PRO_5008903398" evidence="9">
    <location>
        <begin position="22"/>
        <end position="410"/>
    </location>
</feature>
<gene>
    <name evidence="10" type="ORF">Ocin01_19589</name>
</gene>
<evidence type="ECO:0000313" key="10">
    <source>
        <dbReference type="EMBL" id="ODM87093.1"/>
    </source>
</evidence>
<evidence type="ECO:0000256" key="3">
    <source>
        <dbReference type="ARBA" id="ARBA00022692"/>
    </source>
</evidence>
<dbReference type="GO" id="GO:0003725">
    <property type="term" value="F:double-stranded RNA binding"/>
    <property type="evidence" value="ECO:0007669"/>
    <property type="project" value="TreeGrafter"/>
</dbReference>
<sequence>MRVLFLLKLTIFCAKTIGIHAEAESSSSPSLPAHYPNVINANVSTQYEGVLNRSSQWTYEFRLDPLYEKFLSTNVRLEVQAIVLPGSAKIVSITVLQPSAISSSFRIPTFINKKPHNHISYRDYFTAQRTICILDSLHNESIPFSVVLSTKSETDIPFALFVNVTQDFLLELDSTKNFTLSPNRPYYFRYQFNDSKSIDSVRILADTNSTGDSCMTLSVQTAMCPIYDQEESIYFEGYYQTIRSSGAIFVEKKYPFESGFVLVILAHPDDEECRMRDPLSVPRPHLYLGAAPDKFFSNISVSLKIINDELEYPNNSLNALCWTLPILLAVAICVGSWVALKFKYKSLLRTEPQLVRLPEGIFWSRLKSNLYISDFGKLGKTGNGFFHFVTVMGTFYAIPVCQFAVYYYMV</sequence>
<keyword evidence="5 8" id="KW-1133">Transmembrane helix</keyword>
<dbReference type="PANTHER" id="PTHR12185">
    <property type="entry name" value="SID1 TRANSMEMBRANE FAMILY MEMEBER"/>
    <property type="match status" value="1"/>
</dbReference>
<keyword evidence="3 8" id="KW-0812">Transmembrane</keyword>
<name>A0A1D2M292_ORCCI</name>
<dbReference type="OrthoDB" id="416618at2759"/>
<dbReference type="Proteomes" id="UP000094527">
    <property type="component" value="Unassembled WGS sequence"/>
</dbReference>
<dbReference type="PANTHER" id="PTHR12185:SF18">
    <property type="entry name" value="SID1 TRANSMEMBRANE FAMILY MEMBER 1"/>
    <property type="match status" value="1"/>
</dbReference>
<evidence type="ECO:0000256" key="2">
    <source>
        <dbReference type="ARBA" id="ARBA00006618"/>
    </source>
</evidence>
<dbReference type="STRING" id="48709.A0A1D2M292"/>
<dbReference type="AlphaFoldDB" id="A0A1D2M292"/>
<evidence type="ECO:0000256" key="8">
    <source>
        <dbReference type="SAM" id="Phobius"/>
    </source>
</evidence>
<keyword evidence="11" id="KW-1185">Reference proteome</keyword>
<dbReference type="InterPro" id="IPR025958">
    <property type="entry name" value="SID1_TM_fam"/>
</dbReference>
<evidence type="ECO:0000256" key="5">
    <source>
        <dbReference type="ARBA" id="ARBA00022989"/>
    </source>
</evidence>
<evidence type="ECO:0000256" key="7">
    <source>
        <dbReference type="ARBA" id="ARBA00023180"/>
    </source>
</evidence>
<organism evidence="10 11">
    <name type="scientific">Orchesella cincta</name>
    <name type="common">Springtail</name>
    <name type="synonym">Podura cincta</name>
    <dbReference type="NCBI Taxonomy" id="48709"/>
    <lineage>
        <taxon>Eukaryota</taxon>
        <taxon>Metazoa</taxon>
        <taxon>Ecdysozoa</taxon>
        <taxon>Arthropoda</taxon>
        <taxon>Hexapoda</taxon>
        <taxon>Collembola</taxon>
        <taxon>Entomobryomorpha</taxon>
        <taxon>Entomobryoidea</taxon>
        <taxon>Orchesellidae</taxon>
        <taxon>Orchesellinae</taxon>
        <taxon>Orchesella</taxon>
    </lineage>
</organism>
<keyword evidence="4 9" id="KW-0732">Signal</keyword>
<evidence type="ECO:0000256" key="6">
    <source>
        <dbReference type="ARBA" id="ARBA00023136"/>
    </source>
</evidence>
<keyword evidence="6 8" id="KW-0472">Membrane</keyword>
<comment type="caution">
    <text evidence="10">The sequence shown here is derived from an EMBL/GenBank/DDBJ whole genome shotgun (WGS) entry which is preliminary data.</text>
</comment>
<accession>A0A1D2M292</accession>
<comment type="similarity">
    <text evidence="2">Belongs to the SID1 family.</text>
</comment>
<dbReference type="GO" id="GO:0051033">
    <property type="term" value="F:RNA transmembrane transporter activity"/>
    <property type="evidence" value="ECO:0007669"/>
    <property type="project" value="TreeGrafter"/>
</dbReference>
<evidence type="ECO:0000313" key="11">
    <source>
        <dbReference type="Proteomes" id="UP000094527"/>
    </source>
</evidence>
<feature type="transmembrane region" description="Helical" evidence="8">
    <location>
        <begin position="385"/>
        <end position="409"/>
    </location>
</feature>
<evidence type="ECO:0000256" key="9">
    <source>
        <dbReference type="SAM" id="SignalP"/>
    </source>
</evidence>
<feature type="signal peptide" evidence="9">
    <location>
        <begin position="1"/>
        <end position="21"/>
    </location>
</feature>
<keyword evidence="7" id="KW-0325">Glycoprotein</keyword>
<proteinExistence type="inferred from homology"/>
<evidence type="ECO:0000256" key="4">
    <source>
        <dbReference type="ARBA" id="ARBA00022729"/>
    </source>
</evidence>
<dbReference type="GO" id="GO:0005886">
    <property type="term" value="C:plasma membrane"/>
    <property type="evidence" value="ECO:0007669"/>
    <property type="project" value="TreeGrafter"/>
</dbReference>
<evidence type="ECO:0000256" key="1">
    <source>
        <dbReference type="ARBA" id="ARBA00004141"/>
    </source>
</evidence>
<feature type="transmembrane region" description="Helical" evidence="8">
    <location>
        <begin position="322"/>
        <end position="340"/>
    </location>
</feature>